<dbReference type="AlphaFoldDB" id="A0A6G5A132"/>
<reference evidence="2" key="1">
    <citation type="submission" date="2020-03" db="EMBL/GenBank/DDBJ databases">
        <title>A transcriptome and proteome of the tick Rhipicephalus microplus shaped by the genetic composition of its hosts and developmental stage.</title>
        <authorList>
            <person name="Garcia G.R."/>
            <person name="Ribeiro J.M.C."/>
            <person name="Maruyama S.R."/>
            <person name="Gardinasse L.G."/>
            <person name="Nelson K."/>
            <person name="Ferreira B.R."/>
            <person name="Andrade T.G."/>
            <person name="Santos I.K.F.M."/>
        </authorList>
    </citation>
    <scope>NUCLEOTIDE SEQUENCE</scope>
    <source>
        <strain evidence="2">NSGR</strain>
        <tissue evidence="2">Salivary glands</tissue>
    </source>
</reference>
<feature type="transmembrane region" description="Helical" evidence="1">
    <location>
        <begin position="7"/>
        <end position="23"/>
    </location>
</feature>
<sequence>MQNDRKIFSNSLFFLVMLTVYGYRNISARSLFTLIVFEPKLFKKQDVCVTDLVGNIPLRRIVQETTCSDFLLHDKESIFWRINYSKAAISF</sequence>
<protein>
    <submittedName>
        <fullName evidence="2">Putative secreted protein</fullName>
    </submittedName>
</protein>
<name>A0A6G5A132_RHIMP</name>
<keyword evidence="1" id="KW-1133">Transmembrane helix</keyword>
<keyword evidence="1" id="KW-0812">Transmembrane</keyword>
<accession>A0A6G5A132</accession>
<proteinExistence type="predicted"/>
<evidence type="ECO:0000256" key="1">
    <source>
        <dbReference type="SAM" id="Phobius"/>
    </source>
</evidence>
<organism evidence="2">
    <name type="scientific">Rhipicephalus microplus</name>
    <name type="common">Cattle tick</name>
    <name type="synonym">Boophilus microplus</name>
    <dbReference type="NCBI Taxonomy" id="6941"/>
    <lineage>
        <taxon>Eukaryota</taxon>
        <taxon>Metazoa</taxon>
        <taxon>Ecdysozoa</taxon>
        <taxon>Arthropoda</taxon>
        <taxon>Chelicerata</taxon>
        <taxon>Arachnida</taxon>
        <taxon>Acari</taxon>
        <taxon>Parasitiformes</taxon>
        <taxon>Ixodida</taxon>
        <taxon>Ixodoidea</taxon>
        <taxon>Ixodidae</taxon>
        <taxon>Rhipicephalinae</taxon>
        <taxon>Rhipicephalus</taxon>
        <taxon>Boophilus</taxon>
    </lineage>
</organism>
<evidence type="ECO:0000313" key="2">
    <source>
        <dbReference type="EMBL" id="NIE44735.1"/>
    </source>
</evidence>
<keyword evidence="1" id="KW-0472">Membrane</keyword>
<dbReference type="EMBL" id="GIKN01002462">
    <property type="protein sequence ID" value="NIE44735.1"/>
    <property type="molecule type" value="Transcribed_RNA"/>
</dbReference>